<feature type="transmembrane region" description="Helical" evidence="1">
    <location>
        <begin position="99"/>
        <end position="125"/>
    </location>
</feature>
<keyword evidence="1" id="KW-1133">Transmembrane helix</keyword>
<protein>
    <submittedName>
        <fullName evidence="2">Hypothetical membrane protein</fullName>
    </submittedName>
</protein>
<feature type="transmembrane region" description="Helical" evidence="1">
    <location>
        <begin position="335"/>
        <end position="360"/>
    </location>
</feature>
<gene>
    <name evidence="2" type="ordered locus">PSMK_15560</name>
</gene>
<dbReference type="RefSeq" id="WP_014436933.1">
    <property type="nucleotide sequence ID" value="NC_017080.1"/>
</dbReference>
<dbReference type="OrthoDB" id="264591at2"/>
<feature type="transmembrane region" description="Helical" evidence="1">
    <location>
        <begin position="21"/>
        <end position="41"/>
    </location>
</feature>
<proteinExistence type="predicted"/>
<dbReference type="PANTHER" id="PTHR43471">
    <property type="entry name" value="ABC TRANSPORTER PERMEASE"/>
    <property type="match status" value="1"/>
</dbReference>
<name>I0IEM7_PHYMF</name>
<feature type="transmembrane region" description="Helical" evidence="1">
    <location>
        <begin position="211"/>
        <end position="233"/>
    </location>
</feature>
<feature type="transmembrane region" description="Helical" evidence="1">
    <location>
        <begin position="245"/>
        <end position="265"/>
    </location>
</feature>
<sequence length="366" mass="38519">MFRQALTISGNTFTEAIRQPVFTVLVLIGALGLVLNVFLAAYSMEPGRGDNKILIDLGLSTVLLVGLLLAAFTATGVVAEEIEAKTVLTVVSKPVPRPLFVLAKFLGVTAAIGVAHATLSCIFTLSLRHRVMQNASDHLDGPVLTLGVGGALLALLLAAAGNYLYRRSFTSTFVALLCLTQVLAVLGVSVLTPQWGLQPPLAELTRDGGQVGQVLLGLFLLFEAVVVLTALCVALSTRLGQLPTLLIALGVFFAGLIAGALSGWVDQRLSLPPGVGVFESLIAVWNADIGIGLKPVYTLAKLVYLALPNLQFFWPADAISQGNSMIEDLSGRFTLAPILSVSGYALLYTVALLGAAVALFQRREVG</sequence>
<feature type="transmembrane region" description="Helical" evidence="1">
    <location>
        <begin position="172"/>
        <end position="191"/>
    </location>
</feature>
<organism evidence="2 3">
    <name type="scientific">Phycisphaera mikurensis (strain NBRC 102666 / KCTC 22515 / FYK2301M01)</name>
    <dbReference type="NCBI Taxonomy" id="1142394"/>
    <lineage>
        <taxon>Bacteria</taxon>
        <taxon>Pseudomonadati</taxon>
        <taxon>Planctomycetota</taxon>
        <taxon>Phycisphaerae</taxon>
        <taxon>Phycisphaerales</taxon>
        <taxon>Phycisphaeraceae</taxon>
        <taxon>Phycisphaera</taxon>
    </lineage>
</organism>
<keyword evidence="1" id="KW-0472">Membrane</keyword>
<dbReference type="eggNOG" id="COG1277">
    <property type="taxonomic scope" value="Bacteria"/>
</dbReference>
<evidence type="ECO:0000256" key="1">
    <source>
        <dbReference type="SAM" id="Phobius"/>
    </source>
</evidence>
<feature type="transmembrane region" description="Helical" evidence="1">
    <location>
        <begin position="145"/>
        <end position="165"/>
    </location>
</feature>
<dbReference type="PANTHER" id="PTHR43471:SF10">
    <property type="entry name" value="SLL1107 PROTEIN"/>
    <property type="match status" value="1"/>
</dbReference>
<keyword evidence="1" id="KW-0812">Transmembrane</keyword>
<feature type="transmembrane region" description="Helical" evidence="1">
    <location>
        <begin position="53"/>
        <end position="78"/>
    </location>
</feature>
<dbReference type="AlphaFoldDB" id="I0IEM7"/>
<evidence type="ECO:0000313" key="3">
    <source>
        <dbReference type="Proteomes" id="UP000007881"/>
    </source>
</evidence>
<reference evidence="2 3" key="1">
    <citation type="submission" date="2012-02" db="EMBL/GenBank/DDBJ databases">
        <title>Complete genome sequence of Phycisphaera mikurensis NBRC 102666.</title>
        <authorList>
            <person name="Ankai A."/>
            <person name="Hosoyama A."/>
            <person name="Terui Y."/>
            <person name="Sekine M."/>
            <person name="Fukai R."/>
            <person name="Kato Y."/>
            <person name="Nakamura S."/>
            <person name="Yamada-Narita S."/>
            <person name="Kawakoshi A."/>
            <person name="Fukunaga Y."/>
            <person name="Yamazaki S."/>
            <person name="Fujita N."/>
        </authorList>
    </citation>
    <scope>NUCLEOTIDE SEQUENCE [LARGE SCALE GENOMIC DNA]</scope>
    <source>
        <strain evidence="3">NBRC 102666 / KCTC 22515 / FYK2301M01</strain>
    </source>
</reference>
<dbReference type="KEGG" id="phm:PSMK_15560"/>
<dbReference type="EMBL" id="AP012338">
    <property type="protein sequence ID" value="BAM03715.1"/>
    <property type="molecule type" value="Genomic_DNA"/>
</dbReference>
<dbReference type="HOGENOM" id="CLU_756169_0_0_0"/>
<dbReference type="STRING" id="1142394.PSMK_15560"/>
<dbReference type="Proteomes" id="UP000007881">
    <property type="component" value="Chromosome"/>
</dbReference>
<evidence type="ECO:0000313" key="2">
    <source>
        <dbReference type="EMBL" id="BAM03715.1"/>
    </source>
</evidence>
<accession>I0IEM7</accession>
<keyword evidence="3" id="KW-1185">Reference proteome</keyword>